<feature type="region of interest" description="Disordered" evidence="1">
    <location>
        <begin position="669"/>
        <end position="733"/>
    </location>
</feature>
<feature type="compositionally biased region" description="Basic and acidic residues" evidence="1">
    <location>
        <begin position="299"/>
        <end position="323"/>
    </location>
</feature>
<feature type="compositionally biased region" description="Pro residues" evidence="1">
    <location>
        <begin position="279"/>
        <end position="292"/>
    </location>
</feature>
<feature type="region of interest" description="Disordered" evidence="1">
    <location>
        <begin position="32"/>
        <end position="77"/>
    </location>
</feature>
<organism evidence="4 5">
    <name type="scientific">Hermetia illucens</name>
    <name type="common">Black soldier fly</name>
    <dbReference type="NCBI Taxonomy" id="343691"/>
    <lineage>
        <taxon>Eukaryota</taxon>
        <taxon>Metazoa</taxon>
        <taxon>Ecdysozoa</taxon>
        <taxon>Arthropoda</taxon>
        <taxon>Hexapoda</taxon>
        <taxon>Insecta</taxon>
        <taxon>Pterygota</taxon>
        <taxon>Neoptera</taxon>
        <taxon>Endopterygota</taxon>
        <taxon>Diptera</taxon>
        <taxon>Brachycera</taxon>
        <taxon>Stratiomyomorpha</taxon>
        <taxon>Stratiomyidae</taxon>
        <taxon>Hermetiinae</taxon>
        <taxon>Hermetia</taxon>
    </lineage>
</organism>
<keyword evidence="5" id="KW-1185">Reference proteome</keyword>
<feature type="signal peptide" evidence="2">
    <location>
        <begin position="1"/>
        <end position="21"/>
    </location>
</feature>
<dbReference type="Proteomes" id="UP000594454">
    <property type="component" value="Chromosome 2"/>
</dbReference>
<dbReference type="AlphaFoldDB" id="A0A7R8YRB0"/>
<evidence type="ECO:0000313" key="4">
    <source>
        <dbReference type="EMBL" id="CAD7081315.1"/>
    </source>
</evidence>
<feature type="region of interest" description="Disordered" evidence="1">
    <location>
        <begin position="140"/>
        <end position="530"/>
    </location>
</feature>
<dbReference type="EMBL" id="LR899010">
    <property type="protein sequence ID" value="CAD7081315.1"/>
    <property type="molecule type" value="Genomic_DNA"/>
</dbReference>
<feature type="compositionally biased region" description="Low complexity" evidence="1">
    <location>
        <begin position="148"/>
        <end position="157"/>
    </location>
</feature>
<keyword evidence="2" id="KW-0732">Signal</keyword>
<sequence length="746" mass="79667">MRFKVGLLLVLGVLQLPSVPCELLRRKHPTYESHHNKHGEHNHTHPLYGQSAAVTGAAPGPAYPPYHPGQGVSGSQPGGIFAAQQIIHHPSDGRPTEGQGQGIFASQVIVSGSQFYPGSSHILPAYPPYHPPYHPPYPYPGLPGLPGPQGVQGIPGAIGPPGPQGEKGDKGDRGPLGSTGFPGKPGAQGPIGPPGIPGSSTGEQGPPGPIGPQGPPGEVGPPGPSGAGYPGQTGPAGLPGPTGPTGPQGPPGEGQPGPVGPIGPPGPIGPEGANGSPGEPGPPGPEGPPGAPTKPGHHWKPEKPNKPEKPTKPTKAPKPEKPTRPTRPPRPSRPPRPPRPTRPTRPPKPIDSEEELYEIHYPLFPGFPVYIPHPGLNPCSKCPTQQPNPVPPTLLPPTGTTSTELLPTQSPQTQPPTTQFPPTEPPPSQPPPTQSASTPSLPTQPTLIPSPGIQQPAPHPPLGIIEPETPTAVETNPTEVEFPSDLETEYPWDIRTTEVENSPTPPHPAPTSPYPLTSPYPEPSSPDCNDSCDKKLDPVCATDNQSIQLFNNECELEYYMCQMKTKWKKVDLHKCRYFKPKVDNEYDEGYDKEMNSIHMEERRYANFWPQKPQKQPPKPLILAILKPADSAEIISDEEKPYIVEGSLFPREQQPSFMNEKQHALPKQGVDINEGGMSAESSSELEVTDQDIQRESPTTVQQESSLMANSAVKDDEKKNEPGQGNKITTKLRAKNKNRKLESTVYLV</sequence>
<accession>A0A7R8YRB0</accession>
<feature type="compositionally biased region" description="Pro residues" evidence="1">
    <location>
        <begin position="241"/>
        <end position="250"/>
    </location>
</feature>
<feature type="compositionally biased region" description="Polar residues" evidence="1">
    <location>
        <begin position="694"/>
        <end position="707"/>
    </location>
</feature>
<feature type="compositionally biased region" description="Pro residues" evidence="1">
    <location>
        <begin position="258"/>
        <end position="268"/>
    </location>
</feature>
<dbReference type="InterPro" id="IPR002350">
    <property type="entry name" value="Kazal_dom"/>
</dbReference>
<feature type="compositionally biased region" description="Low complexity" evidence="1">
    <location>
        <begin position="396"/>
        <end position="417"/>
    </location>
</feature>
<dbReference type="SUPFAM" id="SSF100895">
    <property type="entry name" value="Kazal-type serine protease inhibitors"/>
    <property type="match status" value="1"/>
</dbReference>
<feature type="domain" description="Kazal-like" evidence="3">
    <location>
        <begin position="522"/>
        <end position="577"/>
    </location>
</feature>
<name>A0A7R8YRB0_HERIL</name>
<dbReference type="OrthoDB" id="126772at2759"/>
<dbReference type="InterPro" id="IPR036058">
    <property type="entry name" value="Kazal_dom_sf"/>
</dbReference>
<dbReference type="SMART" id="SM00280">
    <property type="entry name" value="KAZAL"/>
    <property type="match status" value="1"/>
</dbReference>
<protein>
    <recommendedName>
        <fullName evidence="3">Kazal-like domain-containing protein</fullName>
    </recommendedName>
</protein>
<evidence type="ECO:0000259" key="3">
    <source>
        <dbReference type="PROSITE" id="PS51465"/>
    </source>
</evidence>
<feature type="compositionally biased region" description="Pro residues" evidence="1">
    <location>
        <begin position="325"/>
        <end position="349"/>
    </location>
</feature>
<dbReference type="PANTHER" id="PTHR37456">
    <property type="entry name" value="SI:CH211-266K2.1"/>
    <property type="match status" value="1"/>
</dbReference>
<dbReference type="InParanoid" id="A0A7R8YRB0"/>
<dbReference type="InterPro" id="IPR008160">
    <property type="entry name" value="Collagen"/>
</dbReference>
<proteinExistence type="predicted"/>
<feature type="chain" id="PRO_5030750980" description="Kazal-like domain-containing protein" evidence="2">
    <location>
        <begin position="22"/>
        <end position="746"/>
    </location>
</feature>
<feature type="compositionally biased region" description="Pro residues" evidence="1">
    <location>
        <begin position="386"/>
        <end position="395"/>
    </location>
</feature>
<evidence type="ECO:0000313" key="5">
    <source>
        <dbReference type="Proteomes" id="UP000594454"/>
    </source>
</evidence>
<evidence type="ECO:0000256" key="1">
    <source>
        <dbReference type="SAM" id="MobiDB-lite"/>
    </source>
</evidence>
<feature type="compositionally biased region" description="Basic and acidic residues" evidence="1">
    <location>
        <begin position="32"/>
        <end position="43"/>
    </location>
</feature>
<dbReference type="PANTHER" id="PTHR37456:SF5">
    <property type="entry name" value="COLLAGEN TYPE XIII ALPHA 1 CHAIN"/>
    <property type="match status" value="1"/>
</dbReference>
<dbReference type="CDD" id="cd00104">
    <property type="entry name" value="KAZAL_FS"/>
    <property type="match status" value="1"/>
</dbReference>
<dbReference type="Gene3D" id="3.30.60.30">
    <property type="match status" value="1"/>
</dbReference>
<dbReference type="PROSITE" id="PS51465">
    <property type="entry name" value="KAZAL_2"/>
    <property type="match status" value="1"/>
</dbReference>
<dbReference type="InterPro" id="IPR050938">
    <property type="entry name" value="Collagen_Structural_Proteins"/>
</dbReference>
<dbReference type="Pfam" id="PF01391">
    <property type="entry name" value="Collagen"/>
    <property type="match status" value="1"/>
</dbReference>
<feature type="compositionally biased region" description="Pro residues" evidence="1">
    <location>
        <begin position="503"/>
        <end position="524"/>
    </location>
</feature>
<feature type="compositionally biased region" description="Pro residues" evidence="1">
    <location>
        <begin position="206"/>
        <end position="224"/>
    </location>
</feature>
<evidence type="ECO:0000256" key="2">
    <source>
        <dbReference type="SAM" id="SignalP"/>
    </source>
</evidence>
<gene>
    <name evidence="4" type="ORF">HERILL_LOCUS4430</name>
</gene>
<feature type="compositionally biased region" description="Low complexity" evidence="1">
    <location>
        <begin position="68"/>
        <end position="77"/>
    </location>
</feature>
<feature type="compositionally biased region" description="Low complexity" evidence="1">
    <location>
        <begin position="434"/>
        <end position="451"/>
    </location>
</feature>
<feature type="compositionally biased region" description="Pro residues" evidence="1">
    <location>
        <begin position="418"/>
        <end position="433"/>
    </location>
</feature>
<reference evidence="4 5" key="1">
    <citation type="submission" date="2020-11" db="EMBL/GenBank/DDBJ databases">
        <authorList>
            <person name="Wallbank WR R."/>
            <person name="Pardo Diaz C."/>
            <person name="Kozak K."/>
            <person name="Martin S."/>
            <person name="Jiggins C."/>
            <person name="Moest M."/>
            <person name="Warren A I."/>
            <person name="Generalovic N T."/>
            <person name="Byers J.R.P. K."/>
            <person name="Montejo-Kovacevich G."/>
            <person name="Yen C E."/>
        </authorList>
    </citation>
    <scope>NUCLEOTIDE SEQUENCE [LARGE SCALE GENOMIC DNA]</scope>
</reference>